<evidence type="ECO:0000313" key="5">
    <source>
        <dbReference type="EMBL" id="KAJ8021641.1"/>
    </source>
</evidence>
<evidence type="ECO:0000256" key="3">
    <source>
        <dbReference type="SAM" id="SignalP"/>
    </source>
</evidence>
<keyword evidence="6" id="KW-1185">Reference proteome</keyword>
<dbReference type="InterPro" id="IPR003599">
    <property type="entry name" value="Ig_sub"/>
</dbReference>
<dbReference type="OrthoDB" id="5969272at2759"/>
<proteinExistence type="predicted"/>
<comment type="caution">
    <text evidence="5">The sequence shown here is derived from an EMBL/GenBank/DDBJ whole genome shotgun (WGS) entry which is preliminary data.</text>
</comment>
<dbReference type="InterPro" id="IPR007110">
    <property type="entry name" value="Ig-like_dom"/>
</dbReference>
<organism evidence="5 6">
    <name type="scientific">Holothuria leucospilota</name>
    <name type="common">Black long sea cucumber</name>
    <name type="synonym">Mertensiothuria leucospilota</name>
    <dbReference type="NCBI Taxonomy" id="206669"/>
    <lineage>
        <taxon>Eukaryota</taxon>
        <taxon>Metazoa</taxon>
        <taxon>Echinodermata</taxon>
        <taxon>Eleutherozoa</taxon>
        <taxon>Echinozoa</taxon>
        <taxon>Holothuroidea</taxon>
        <taxon>Aspidochirotacea</taxon>
        <taxon>Aspidochirotida</taxon>
        <taxon>Holothuriidae</taxon>
        <taxon>Holothuria</taxon>
    </lineage>
</organism>
<feature type="region of interest" description="Disordered" evidence="1">
    <location>
        <begin position="520"/>
        <end position="540"/>
    </location>
</feature>
<feature type="compositionally biased region" description="Polar residues" evidence="1">
    <location>
        <begin position="416"/>
        <end position="437"/>
    </location>
</feature>
<dbReference type="InterPro" id="IPR013783">
    <property type="entry name" value="Ig-like_fold"/>
</dbReference>
<feature type="region of interest" description="Disordered" evidence="1">
    <location>
        <begin position="337"/>
        <end position="384"/>
    </location>
</feature>
<dbReference type="InterPro" id="IPR036179">
    <property type="entry name" value="Ig-like_dom_sf"/>
</dbReference>
<dbReference type="SUPFAM" id="SSF48726">
    <property type="entry name" value="Immunoglobulin"/>
    <property type="match status" value="1"/>
</dbReference>
<accession>A0A9Q0YHN4</accession>
<feature type="chain" id="PRO_5040238201" description="Ig-like domain-containing protein" evidence="3">
    <location>
        <begin position="19"/>
        <end position="665"/>
    </location>
</feature>
<keyword evidence="3" id="KW-0732">Signal</keyword>
<evidence type="ECO:0000259" key="4">
    <source>
        <dbReference type="PROSITE" id="PS50835"/>
    </source>
</evidence>
<gene>
    <name evidence="5" type="ORF">HOLleu_38902</name>
</gene>
<sequence length="665" mass="73906">MACVEIAFAISMVTLTYSQTISIRPLGGEVFWEGGGPIELKCIVLEDRFSNIYWIRDNNTVWSLNDEILVDLSPNHKVSHSISRFGRASVDLYIETAQRKHSGFYTCLAEDPVTHEQIEAYQYIRVKYVPHQKYPLCLVEDGRDSQRLSCVTEPGSPQVILKWFSSALNSTELSSEIAMQDGMLTQNVDFGNLYPPEGERLSSDTVFICKMYIEDYGALHSCSVDAQTVYALNSSFDILPLDLSVVFGESFVATCVSSLPLATFVVTLHLPNRPPKQPRTIQIDNGEAVVIHNINFDYNGAILSCQMKWGPFHGRTKMSRITVTPFIEPIESQLEQDNGNTLSFGGNSQDMLRTSPTLKPTDKSNVNMQQNERDKSSTTSLDIYPSKTFESDYPALSETRKEWILQLPANDYDGYSSPSLSETETVVQNGKSQGTGASPSASSRRSSSTSEGTSKSVMSTKPQSEDILSGLDVEDVWPNNMINDALHGDNIHDSQTKDGEEEIMAQRDGEFKTTLANEVTTLNGPQPTNDTSLDSSSNDTSNMDMKGRIYLFSGDGVSSPVGTENFDGNKESPKTFTMISWTSEKPANYDGTSVISESSYGLPRRPDIPMENGTYYETENMSAMLAILFILISFLLFLVLCFILGLTIRKCYRKRQRNNVKTVVG</sequence>
<protein>
    <recommendedName>
        <fullName evidence="4">Ig-like domain-containing protein</fullName>
    </recommendedName>
</protein>
<feature type="domain" description="Ig-like" evidence="4">
    <location>
        <begin position="35"/>
        <end position="119"/>
    </location>
</feature>
<dbReference type="PROSITE" id="PS50835">
    <property type="entry name" value="IG_LIKE"/>
    <property type="match status" value="1"/>
</dbReference>
<dbReference type="EMBL" id="JAIZAY010000021">
    <property type="protein sequence ID" value="KAJ8021641.1"/>
    <property type="molecule type" value="Genomic_DNA"/>
</dbReference>
<evidence type="ECO:0000256" key="1">
    <source>
        <dbReference type="SAM" id="MobiDB-lite"/>
    </source>
</evidence>
<keyword evidence="2" id="KW-0472">Membrane</keyword>
<keyword evidence="2" id="KW-0812">Transmembrane</keyword>
<name>A0A9Q0YHN4_HOLLE</name>
<dbReference type="AlphaFoldDB" id="A0A9Q0YHN4"/>
<keyword evidence="2" id="KW-1133">Transmembrane helix</keyword>
<feature type="signal peptide" evidence="3">
    <location>
        <begin position="1"/>
        <end position="18"/>
    </location>
</feature>
<evidence type="ECO:0000256" key="2">
    <source>
        <dbReference type="SAM" id="Phobius"/>
    </source>
</evidence>
<feature type="compositionally biased region" description="Low complexity" evidence="1">
    <location>
        <begin position="528"/>
        <end position="540"/>
    </location>
</feature>
<dbReference type="SMART" id="SM00409">
    <property type="entry name" value="IG"/>
    <property type="match status" value="2"/>
</dbReference>
<evidence type="ECO:0000313" key="6">
    <source>
        <dbReference type="Proteomes" id="UP001152320"/>
    </source>
</evidence>
<dbReference type="Gene3D" id="2.60.40.10">
    <property type="entry name" value="Immunoglobulins"/>
    <property type="match status" value="1"/>
</dbReference>
<feature type="transmembrane region" description="Helical" evidence="2">
    <location>
        <begin position="623"/>
        <end position="648"/>
    </location>
</feature>
<feature type="compositionally biased region" description="Polar residues" evidence="1">
    <location>
        <begin position="337"/>
        <end position="370"/>
    </location>
</feature>
<feature type="compositionally biased region" description="Low complexity" evidence="1">
    <location>
        <begin position="438"/>
        <end position="459"/>
    </location>
</feature>
<dbReference type="Proteomes" id="UP001152320">
    <property type="component" value="Chromosome 21"/>
</dbReference>
<feature type="region of interest" description="Disordered" evidence="1">
    <location>
        <begin position="415"/>
        <end position="468"/>
    </location>
</feature>
<reference evidence="5" key="1">
    <citation type="submission" date="2021-10" db="EMBL/GenBank/DDBJ databases">
        <title>Tropical sea cucumber genome reveals ecological adaptation and Cuvierian tubules defense mechanism.</title>
        <authorList>
            <person name="Chen T."/>
        </authorList>
    </citation>
    <scope>NUCLEOTIDE SEQUENCE</scope>
    <source>
        <strain evidence="5">Nanhai2018</strain>
        <tissue evidence="5">Muscle</tissue>
    </source>
</reference>